<keyword evidence="4" id="KW-1185">Reference proteome</keyword>
<dbReference type="EMBL" id="CAID01000009">
    <property type="protein sequence ID" value="CEF99064.1"/>
    <property type="molecule type" value="Genomic_DNA"/>
</dbReference>
<dbReference type="KEGG" id="ota:OT_ostta09g02280"/>
<organism evidence="3 4">
    <name type="scientific">Ostreococcus tauri</name>
    <name type="common">Marine green alga</name>
    <dbReference type="NCBI Taxonomy" id="70448"/>
    <lineage>
        <taxon>Eukaryota</taxon>
        <taxon>Viridiplantae</taxon>
        <taxon>Chlorophyta</taxon>
        <taxon>Mamiellophyceae</taxon>
        <taxon>Mamiellales</taxon>
        <taxon>Bathycoccaceae</taxon>
        <taxon>Ostreococcus</taxon>
    </lineage>
</organism>
<evidence type="ECO:0000256" key="2">
    <source>
        <dbReference type="SAM" id="MobiDB-lite"/>
    </source>
</evidence>
<dbReference type="GeneID" id="34946125"/>
<accession>A0A090MAD4</accession>
<keyword evidence="1" id="KW-0175">Coiled coil</keyword>
<feature type="region of interest" description="Disordered" evidence="2">
    <location>
        <begin position="382"/>
        <end position="471"/>
    </location>
</feature>
<dbReference type="RefSeq" id="XP_022839624.1">
    <property type="nucleotide sequence ID" value="XM_022983349.1"/>
</dbReference>
<feature type="coiled-coil region" evidence="1">
    <location>
        <begin position="210"/>
        <end position="314"/>
    </location>
</feature>
<proteinExistence type="predicted"/>
<evidence type="ECO:0000256" key="1">
    <source>
        <dbReference type="SAM" id="Coils"/>
    </source>
</evidence>
<sequence>MDAAIADLRERFKLPSDTSSAALERALRELAVRRGSPTSEARIDDFHSRFDRDDVRADDARARRAGASDVGDVTPGVVGAKTSRGETASEAVKMKNHAARGTAARGLDARVDRAKELESLASLEVRAREGKIKMLEEERDAWRARARAATHERVAATIRATTTTREGERDQVGKIPKDSSAALAKCWGTLSERAGNGSSSADVLLLMREYKRARRERTRAFERIAELEGELARAREDVLVMEKRERKTLRTRATAEAIMDEEADEKLTLRSKLKETLEERAALVVTVETQRDEIDELKKAERRTREEVVRLEKELVRGRSNRDKLRSSLRDLERIERESAERGARLAHVEAECDFLAQMVREMRRASGSSGPEFMRAAERALLVGSSASPARSPPPEPRATSSASEEDDDRDGYGTPNEASTVDIDDGRLTDDDFPSPPISNITRRFASTPDSAASASSVAFAFGDTPRRA</sequence>
<protein>
    <submittedName>
        <fullName evidence="3">Pseudouridine synthase, RsuA/RluB/C/D/E/F</fullName>
    </submittedName>
</protein>
<reference evidence="4" key="1">
    <citation type="journal article" date="2006" name="Proc. Natl. Acad. Sci. U.S.A.">
        <title>Genome analysis of the smallest free-living eukaryote Ostreococcus tauri unveils many unique features.</title>
        <authorList>
            <person name="Derelle E."/>
            <person name="Ferraz C."/>
            <person name="Rombauts S."/>
            <person name="Rouze P."/>
            <person name="Worden A.Z."/>
            <person name="Robbens S."/>
            <person name="Partensky F."/>
            <person name="Degroeve S."/>
            <person name="Echeynie S."/>
            <person name="Cooke R."/>
            <person name="Saeys Y."/>
            <person name="Wuyts J."/>
            <person name="Jabbari K."/>
            <person name="Bowler C."/>
            <person name="Panaud O."/>
            <person name="Piegu B."/>
            <person name="Ball S.G."/>
            <person name="Ral J.-P."/>
            <person name="Bouget F.-Y."/>
            <person name="Piganeau G."/>
            <person name="De Baets B."/>
            <person name="Picard A."/>
            <person name="Delseny M."/>
            <person name="Demaille J."/>
            <person name="Van de Peer Y."/>
            <person name="Moreau H."/>
        </authorList>
    </citation>
    <scope>NUCLEOTIDE SEQUENCE [LARGE SCALE GENOMIC DNA]</scope>
    <source>
        <strain evidence="4">OTTH 0595 / CCAP 157/2 / RCC745</strain>
    </source>
</reference>
<evidence type="ECO:0000313" key="3">
    <source>
        <dbReference type="EMBL" id="CEF99064.1"/>
    </source>
</evidence>
<name>A0A090MAD4_OSTTA</name>
<dbReference type="AlphaFoldDB" id="A0A090MAD4"/>
<feature type="compositionally biased region" description="Low complexity" evidence="2">
    <location>
        <begin position="447"/>
        <end position="464"/>
    </location>
</feature>
<feature type="coiled-coil region" evidence="1">
    <location>
        <begin position="125"/>
        <end position="152"/>
    </location>
</feature>
<reference evidence="3 4" key="2">
    <citation type="journal article" date="2014" name="BMC Genomics">
        <title>An improved genome of the model marine alga Ostreococcus tauri unfolds by assessing Illumina de novo assemblies.</title>
        <authorList>
            <person name="Blanc-Mathieu R."/>
            <person name="Verhelst B."/>
            <person name="Derelle E."/>
            <person name="Rombauts S."/>
            <person name="Bouget F.Y."/>
            <person name="Carre I."/>
            <person name="Chateau A."/>
            <person name="Eyre-Walker A."/>
            <person name="Grimsley N."/>
            <person name="Moreau H."/>
            <person name="Piegu B."/>
            <person name="Rivals E."/>
            <person name="Schackwitz W."/>
            <person name="Van de Peer Y."/>
            <person name="Piganeau G."/>
        </authorList>
    </citation>
    <scope>NUCLEOTIDE SEQUENCE [LARGE SCALE GENOMIC DNA]</scope>
    <source>
        <strain evidence="4">OTTH 0595 / CCAP 157/2 / RCC745</strain>
    </source>
</reference>
<dbReference type="InParanoid" id="A0A090MAD4"/>
<dbReference type="Proteomes" id="UP000009170">
    <property type="component" value="Unassembled WGS sequence"/>
</dbReference>
<gene>
    <name evidence="3" type="ORF">OT_ostta09g02280</name>
</gene>
<comment type="caution">
    <text evidence="3">The sequence shown here is derived from an EMBL/GenBank/DDBJ whole genome shotgun (WGS) entry which is preliminary data.</text>
</comment>
<evidence type="ECO:0000313" key="4">
    <source>
        <dbReference type="Proteomes" id="UP000009170"/>
    </source>
</evidence>
<feature type="region of interest" description="Disordered" evidence="2">
    <location>
        <begin position="54"/>
        <end position="106"/>
    </location>
</feature>